<accession>A0A7Y0M275</accession>
<dbReference type="Pfam" id="PF00166">
    <property type="entry name" value="Cpn10"/>
    <property type="match status" value="1"/>
</dbReference>
<dbReference type="CDD" id="cd00320">
    <property type="entry name" value="cpn10"/>
    <property type="match status" value="1"/>
</dbReference>
<comment type="caution">
    <text evidence="4">The sequence shown here is derived from an EMBL/GenBank/DDBJ whole genome shotgun (WGS) entry which is preliminary data.</text>
</comment>
<evidence type="ECO:0000256" key="2">
    <source>
        <dbReference type="ARBA" id="ARBA00023186"/>
    </source>
</evidence>
<organism evidence="4 5">
    <name type="scientific">Cellulomonas fimi</name>
    <dbReference type="NCBI Taxonomy" id="1708"/>
    <lineage>
        <taxon>Bacteria</taxon>
        <taxon>Bacillati</taxon>
        <taxon>Actinomycetota</taxon>
        <taxon>Actinomycetes</taxon>
        <taxon>Micrococcales</taxon>
        <taxon>Cellulomonadaceae</taxon>
        <taxon>Cellulomonas</taxon>
    </lineage>
</organism>
<dbReference type="GO" id="GO:0044183">
    <property type="term" value="F:protein folding chaperone"/>
    <property type="evidence" value="ECO:0007669"/>
    <property type="project" value="InterPro"/>
</dbReference>
<comment type="function">
    <text evidence="3">Together with the chaperonin GroEL, plays an essential role in assisting protein folding. The GroEL-GroES system forms a nano-cage that allows encapsulation of the non-native substrate proteins and provides a physical environment optimized to promote and accelerate protein folding. GroES binds to the apical surface of the GroEL ring, thereby capping the opening of the GroEL channel.</text>
</comment>
<dbReference type="SUPFAM" id="SSF50129">
    <property type="entry name" value="GroES-like"/>
    <property type="match status" value="1"/>
</dbReference>
<dbReference type="Gene3D" id="2.30.33.40">
    <property type="entry name" value="GroES chaperonin"/>
    <property type="match status" value="1"/>
</dbReference>
<dbReference type="InterPro" id="IPR037124">
    <property type="entry name" value="Chaperonin_GroES_sf"/>
</dbReference>
<keyword evidence="5" id="KW-1185">Reference proteome</keyword>
<evidence type="ECO:0000256" key="3">
    <source>
        <dbReference type="RuleBase" id="RU000535"/>
    </source>
</evidence>
<dbReference type="SMART" id="SM00883">
    <property type="entry name" value="Cpn10"/>
    <property type="match status" value="1"/>
</dbReference>
<dbReference type="Proteomes" id="UP000562124">
    <property type="component" value="Unassembled WGS sequence"/>
</dbReference>
<dbReference type="InterPro" id="IPR011032">
    <property type="entry name" value="GroES-like_sf"/>
</dbReference>
<dbReference type="PRINTS" id="PR00297">
    <property type="entry name" value="CHAPERONIN10"/>
</dbReference>
<proteinExistence type="inferred from homology"/>
<evidence type="ECO:0000313" key="5">
    <source>
        <dbReference type="Proteomes" id="UP000562124"/>
    </source>
</evidence>
<keyword evidence="2 3" id="KW-0143">Chaperone</keyword>
<protein>
    <recommendedName>
        <fullName evidence="3">10 kDa chaperonin</fullName>
    </recommendedName>
</protein>
<dbReference type="EMBL" id="JABCJJ010000023">
    <property type="protein sequence ID" value="NMR21097.1"/>
    <property type="molecule type" value="Genomic_DNA"/>
</dbReference>
<gene>
    <name evidence="4" type="ORF">HIR71_12845</name>
</gene>
<name>A0A7Y0M275_CELFI</name>
<dbReference type="InterPro" id="IPR020818">
    <property type="entry name" value="Chaperonin_GroES"/>
</dbReference>
<dbReference type="GO" id="GO:0005524">
    <property type="term" value="F:ATP binding"/>
    <property type="evidence" value="ECO:0007669"/>
    <property type="project" value="InterPro"/>
</dbReference>
<dbReference type="AlphaFoldDB" id="A0A7Y0M275"/>
<comment type="similarity">
    <text evidence="1 3">Belongs to the GroES chaperonin family.</text>
</comment>
<evidence type="ECO:0000256" key="1">
    <source>
        <dbReference type="ARBA" id="ARBA00006975"/>
    </source>
</evidence>
<evidence type="ECO:0000313" key="4">
    <source>
        <dbReference type="EMBL" id="NMR21097.1"/>
    </source>
</evidence>
<dbReference type="RefSeq" id="WP_169325484.1">
    <property type="nucleotide sequence ID" value="NZ_JABCJJ010000023.1"/>
</dbReference>
<sequence length="111" mass="11745">MPSPAAEPPPSIRLLGDRLLVRLDGEAAERRSSSGIVIPATAVVGRKLAWAHVAAVGQGVRQVGVGDRVLFDPDDRAEVELTGVVYVLLREKDVHGVARPEAQGEGTGLYL</sequence>
<reference evidence="4 5" key="1">
    <citation type="submission" date="2020-04" db="EMBL/GenBank/DDBJ databases">
        <title>Sequencing and Assembly of C. fimi.</title>
        <authorList>
            <person name="Ramsey A.R."/>
        </authorList>
    </citation>
    <scope>NUCLEOTIDE SEQUENCE [LARGE SCALE GENOMIC DNA]</scope>
    <source>
        <strain evidence="4 5">SB</strain>
    </source>
</reference>
<comment type="subunit">
    <text evidence="3">Heptamer of 7 subunits arranged in a ring.</text>
</comment>